<keyword evidence="7" id="KW-0464">Manganese</keyword>
<keyword evidence="12" id="KW-1185">Reference proteome</keyword>
<keyword evidence="2" id="KW-1003">Cell membrane</keyword>
<feature type="active site" evidence="6">
    <location>
        <position position="316"/>
    </location>
</feature>
<evidence type="ECO:0000256" key="2">
    <source>
        <dbReference type="ARBA" id="ARBA00022475"/>
    </source>
</evidence>
<feature type="binding site" evidence="8">
    <location>
        <position position="486"/>
    </location>
    <ligand>
        <name>Mn(2+)</name>
        <dbReference type="ChEBI" id="CHEBI:29035"/>
    </ligand>
</feature>
<gene>
    <name evidence="11" type="ORF">BFS30_18610</name>
</gene>
<evidence type="ECO:0000259" key="10">
    <source>
        <dbReference type="Pfam" id="PF00884"/>
    </source>
</evidence>
<feature type="transmembrane region" description="Helical" evidence="9">
    <location>
        <begin position="170"/>
        <end position="192"/>
    </location>
</feature>
<feature type="binding site" evidence="8">
    <location>
        <position position="316"/>
    </location>
    <ligand>
        <name>Mn(2+)</name>
        <dbReference type="ChEBI" id="CHEBI:29035"/>
    </ligand>
</feature>
<evidence type="ECO:0000256" key="4">
    <source>
        <dbReference type="ARBA" id="ARBA00022989"/>
    </source>
</evidence>
<evidence type="ECO:0000313" key="11">
    <source>
        <dbReference type="EMBL" id="AOM79004.1"/>
    </source>
</evidence>
<reference evidence="11 12" key="1">
    <citation type="submission" date="2016-08" db="EMBL/GenBank/DDBJ databases">
        <authorList>
            <person name="Seilhamer J.J."/>
        </authorList>
    </citation>
    <scope>NUCLEOTIDE SEQUENCE [LARGE SCALE GENOMIC DNA]</scope>
    <source>
        <strain evidence="11 12">DX4</strain>
    </source>
</reference>
<keyword evidence="5 9" id="KW-0472">Membrane</keyword>
<proteinExistence type="predicted"/>
<dbReference type="Pfam" id="PF00884">
    <property type="entry name" value="Sulfatase"/>
    <property type="match status" value="1"/>
</dbReference>
<evidence type="ECO:0000256" key="3">
    <source>
        <dbReference type="ARBA" id="ARBA00022692"/>
    </source>
</evidence>
<dbReference type="Gene3D" id="3.30.1120.80">
    <property type="match status" value="1"/>
</dbReference>
<feature type="binding site" evidence="8">
    <location>
        <position position="485"/>
    </location>
    <ligand>
        <name>Mn(2+)</name>
        <dbReference type="ChEBI" id="CHEBI:29035"/>
    </ligand>
</feature>
<feature type="transmembrane region" description="Helical" evidence="9">
    <location>
        <begin position="137"/>
        <end position="158"/>
    </location>
</feature>
<name>A0A1D7QJZ2_9SPHI</name>
<keyword evidence="4 9" id="KW-1133">Transmembrane helix</keyword>
<dbReference type="GO" id="GO:0046872">
    <property type="term" value="F:metal ion binding"/>
    <property type="evidence" value="ECO:0007669"/>
    <property type="project" value="UniProtKB-KW"/>
</dbReference>
<dbReference type="PIRSF" id="PIRSF005091">
    <property type="entry name" value="Mmb_sulf_HI1246"/>
    <property type="match status" value="1"/>
</dbReference>
<dbReference type="EMBL" id="CP017141">
    <property type="protein sequence ID" value="AOM79004.1"/>
    <property type="molecule type" value="Genomic_DNA"/>
</dbReference>
<dbReference type="KEGG" id="psty:BFS30_18610"/>
<feature type="domain" description="Sulfatase N-terminal" evidence="10">
    <location>
        <begin position="268"/>
        <end position="541"/>
    </location>
</feature>
<accession>A0A1D7QJZ2</accession>
<dbReference type="OrthoDB" id="9777768at2"/>
<dbReference type="PANTHER" id="PTHR47371">
    <property type="entry name" value="LIPOTEICHOIC ACID SYNTHASE"/>
    <property type="match status" value="1"/>
</dbReference>
<dbReference type="SUPFAM" id="SSF53649">
    <property type="entry name" value="Alkaline phosphatase-like"/>
    <property type="match status" value="1"/>
</dbReference>
<dbReference type="AlphaFoldDB" id="A0A1D7QJZ2"/>
<organism evidence="11 12">
    <name type="scientific">Pedobacter steynii</name>
    <dbReference type="NCBI Taxonomy" id="430522"/>
    <lineage>
        <taxon>Bacteria</taxon>
        <taxon>Pseudomonadati</taxon>
        <taxon>Bacteroidota</taxon>
        <taxon>Sphingobacteriia</taxon>
        <taxon>Sphingobacteriales</taxon>
        <taxon>Sphingobacteriaceae</taxon>
        <taxon>Pedobacter</taxon>
    </lineage>
</organism>
<feature type="transmembrane region" description="Helical" evidence="9">
    <location>
        <begin position="86"/>
        <end position="106"/>
    </location>
</feature>
<evidence type="ECO:0000256" key="5">
    <source>
        <dbReference type="ARBA" id="ARBA00023136"/>
    </source>
</evidence>
<feature type="transmembrane region" description="Helical" evidence="9">
    <location>
        <begin position="12"/>
        <end position="30"/>
    </location>
</feature>
<dbReference type="CDD" id="cd16015">
    <property type="entry name" value="LTA_synthase"/>
    <property type="match status" value="1"/>
</dbReference>
<dbReference type="InterPro" id="IPR050448">
    <property type="entry name" value="OpgB/LTA_synthase_biosynth"/>
</dbReference>
<dbReference type="GO" id="GO:0005886">
    <property type="term" value="C:plasma membrane"/>
    <property type="evidence" value="ECO:0007669"/>
    <property type="project" value="UniProtKB-SubCell"/>
</dbReference>
<evidence type="ECO:0000256" key="8">
    <source>
        <dbReference type="PIRSR" id="PIRSR005091-3"/>
    </source>
</evidence>
<sequence length="621" mass="70899">MFKSLIFLIRFYIFWLLFFFVDRLMFLLIYHKKLAMVPLSETMATFYHAILLDLSMTAYLAIIPLVAYIYWLLSGRKVVELKWISTYNKVLIVLFSIISVINFNIYREWGSKVNAKAIGFAISTPNEAMASSASSPIGLSLSLLVLMIVLSLFIQRWVVSRKLNFGSSSIWLRALVSVLLIGLSFILIRGGLRGSPITQSMAYFSKEQLLNQAAVNTEWNLLRSSLSERMARNNPYVYFEPKKADQLLKGLYTTEKDSTIQILKTNRPNVVFVIIESFTADLTQTLGNESGITPHFDTLMHKGVLFDKIYASGNRTDKGIIASLAGFPTLASGSVVKWPEKMQKLPALSQSFHKNGYNTSFYYGGESEFDNYKAFILSHDYQKLIDRNSFKGGELQSTWGKYDEVVFGRQLKDLNAEKQPFFSTLLTLSNHEPYTLPGKPKFGNSDNVAKFKSTAYYTDSCINAYLNQAKKQSWYKNTLFVFVADHGHGLPKQAYEIYAPERYHIPLLFYGEVIKDEFRGRKFSNVGSQVDIAATLLAQLQIPAKEFVWSKNMLNPYTKPFAYFTWDNGMGFIDNQQCVTFDNVGKMVLFNSNPKDKVKTSELLDHAKSYLQKVYQQFIEL</sequence>
<dbReference type="Proteomes" id="UP000094313">
    <property type="component" value="Chromosome"/>
</dbReference>
<evidence type="ECO:0000256" key="7">
    <source>
        <dbReference type="PIRSR" id="PIRSR005091-2"/>
    </source>
</evidence>
<feature type="binding site" evidence="8">
    <location>
        <position position="276"/>
    </location>
    <ligand>
        <name>Mn(2+)</name>
        <dbReference type="ChEBI" id="CHEBI:29035"/>
    </ligand>
</feature>
<evidence type="ECO:0000313" key="12">
    <source>
        <dbReference type="Proteomes" id="UP000094313"/>
    </source>
</evidence>
<dbReference type="PANTHER" id="PTHR47371:SF3">
    <property type="entry name" value="PHOSPHOGLYCEROL TRANSFERASE I"/>
    <property type="match status" value="1"/>
</dbReference>
<keyword evidence="7" id="KW-0479">Metal-binding</keyword>
<feature type="binding site" evidence="7">
    <location>
        <position position="431"/>
    </location>
    <ligand>
        <name>substrate</name>
    </ligand>
</feature>
<dbReference type="InterPro" id="IPR012160">
    <property type="entry name" value="LtaS-like"/>
</dbReference>
<protein>
    <submittedName>
        <fullName evidence="11">Sulfatase</fullName>
    </submittedName>
</protein>
<dbReference type="InterPro" id="IPR000917">
    <property type="entry name" value="Sulfatase_N"/>
</dbReference>
<keyword evidence="3 9" id="KW-0812">Transmembrane</keyword>
<dbReference type="Gene3D" id="3.40.720.10">
    <property type="entry name" value="Alkaline Phosphatase, subunit A"/>
    <property type="match status" value="1"/>
</dbReference>
<evidence type="ECO:0000256" key="9">
    <source>
        <dbReference type="SAM" id="Phobius"/>
    </source>
</evidence>
<dbReference type="InterPro" id="IPR017850">
    <property type="entry name" value="Alkaline_phosphatase_core_sf"/>
</dbReference>
<comment type="subcellular location">
    <subcellularLocation>
        <location evidence="1">Cell membrane</location>
        <topology evidence="1">Multi-pass membrane protein</topology>
    </subcellularLocation>
</comment>
<feature type="transmembrane region" description="Helical" evidence="9">
    <location>
        <begin position="50"/>
        <end position="74"/>
    </location>
</feature>
<evidence type="ECO:0000256" key="6">
    <source>
        <dbReference type="PIRSR" id="PIRSR005091-1"/>
    </source>
</evidence>
<evidence type="ECO:0000256" key="1">
    <source>
        <dbReference type="ARBA" id="ARBA00004651"/>
    </source>
</evidence>